<gene>
    <name evidence="5" type="ORF">IDM48_02865</name>
</gene>
<evidence type="ECO:0000313" key="5">
    <source>
        <dbReference type="EMBL" id="QNV40377.1"/>
    </source>
</evidence>
<dbReference type="InterPro" id="IPR015797">
    <property type="entry name" value="NUDIX_hydrolase-like_dom_sf"/>
</dbReference>
<dbReference type="GO" id="GO:0006754">
    <property type="term" value="P:ATP biosynthetic process"/>
    <property type="evidence" value="ECO:0007669"/>
    <property type="project" value="TreeGrafter"/>
</dbReference>
<dbReference type="InterPro" id="IPR029033">
    <property type="entry name" value="His_PPase_superfam"/>
</dbReference>
<dbReference type="PANTHER" id="PTHR21340:SF0">
    <property type="entry name" value="BIS(5'-NUCLEOSYL)-TETRAPHOSPHATASE [ASYMMETRICAL]"/>
    <property type="match status" value="1"/>
</dbReference>
<dbReference type="SMART" id="SM00855">
    <property type="entry name" value="PGAM"/>
    <property type="match status" value="1"/>
</dbReference>
<dbReference type="PROSITE" id="PS51462">
    <property type="entry name" value="NUDIX"/>
    <property type="match status" value="1"/>
</dbReference>
<proteinExistence type="inferred from homology"/>
<dbReference type="EMBL" id="CP061538">
    <property type="protein sequence ID" value="QNV40377.1"/>
    <property type="molecule type" value="Genomic_DNA"/>
</dbReference>
<evidence type="ECO:0000256" key="2">
    <source>
        <dbReference type="ARBA" id="ARBA00022801"/>
    </source>
</evidence>
<name>A0A7H2BL31_9MICC</name>
<dbReference type="GO" id="GO:0004081">
    <property type="term" value="F:bis(5'-nucleosyl)-tetraphosphatase (asymmetrical) activity"/>
    <property type="evidence" value="ECO:0007669"/>
    <property type="project" value="TreeGrafter"/>
</dbReference>
<evidence type="ECO:0000256" key="1">
    <source>
        <dbReference type="ARBA" id="ARBA00005582"/>
    </source>
</evidence>
<evidence type="ECO:0000313" key="6">
    <source>
        <dbReference type="Proteomes" id="UP000516421"/>
    </source>
</evidence>
<dbReference type="SUPFAM" id="SSF55811">
    <property type="entry name" value="Nudix"/>
    <property type="match status" value="1"/>
</dbReference>
<dbReference type="InterPro" id="IPR051325">
    <property type="entry name" value="Nudix_hydrolase_domain"/>
</dbReference>
<reference evidence="5 6" key="1">
    <citation type="submission" date="2020-09" db="EMBL/GenBank/DDBJ databases">
        <title>Investigation of environmental microbe.</title>
        <authorList>
            <person name="Ou Y."/>
            <person name="Kang Q."/>
        </authorList>
    </citation>
    <scope>NUCLEOTIDE SEQUENCE [LARGE SCALE GENOMIC DNA]</scope>
    <source>
        <strain evidence="5 6">KJZ-9</strain>
    </source>
</reference>
<feature type="domain" description="Nudix hydrolase" evidence="4">
    <location>
        <begin position="26"/>
        <end position="153"/>
    </location>
</feature>
<comment type="similarity">
    <text evidence="1 3">Belongs to the Nudix hydrolase family.</text>
</comment>
<dbReference type="PRINTS" id="PR00502">
    <property type="entry name" value="NUDIXFAMILY"/>
</dbReference>
<dbReference type="PANTHER" id="PTHR21340">
    <property type="entry name" value="DIADENOSINE 5,5-P1,P4-TETRAPHOSPHATE PYROPHOSPHOHYDROLASE MUTT"/>
    <property type="match status" value="1"/>
</dbReference>
<organism evidence="5 6">
    <name type="scientific">Rothia amarae</name>
    <dbReference type="NCBI Taxonomy" id="169480"/>
    <lineage>
        <taxon>Bacteria</taxon>
        <taxon>Bacillati</taxon>
        <taxon>Actinomycetota</taxon>
        <taxon>Actinomycetes</taxon>
        <taxon>Micrococcales</taxon>
        <taxon>Micrococcaceae</taxon>
        <taxon>Rothia</taxon>
    </lineage>
</organism>
<dbReference type="KEGG" id="rama:IDM48_02865"/>
<dbReference type="PROSITE" id="PS00893">
    <property type="entry name" value="NUDIX_BOX"/>
    <property type="match status" value="1"/>
</dbReference>
<keyword evidence="2 3" id="KW-0378">Hydrolase</keyword>
<dbReference type="InterPro" id="IPR020476">
    <property type="entry name" value="Nudix_hydrolase"/>
</dbReference>
<dbReference type="InterPro" id="IPR013078">
    <property type="entry name" value="His_Pase_superF_clade-1"/>
</dbReference>
<dbReference type="Gene3D" id="3.90.79.10">
    <property type="entry name" value="Nucleoside Triphosphate Pyrophosphohydrolase"/>
    <property type="match status" value="1"/>
</dbReference>
<dbReference type="GO" id="GO:0006167">
    <property type="term" value="P:AMP biosynthetic process"/>
    <property type="evidence" value="ECO:0007669"/>
    <property type="project" value="TreeGrafter"/>
</dbReference>
<dbReference type="Proteomes" id="UP000516421">
    <property type="component" value="Chromosome"/>
</dbReference>
<accession>A0A7H2BL31</accession>
<dbReference type="Pfam" id="PF00293">
    <property type="entry name" value="NUDIX"/>
    <property type="match status" value="1"/>
</dbReference>
<dbReference type="Pfam" id="PF00300">
    <property type="entry name" value="His_Phos_1"/>
    <property type="match status" value="1"/>
</dbReference>
<dbReference type="SUPFAM" id="SSF53254">
    <property type="entry name" value="Phosphoglycerate mutase-like"/>
    <property type="match status" value="1"/>
</dbReference>
<evidence type="ECO:0000259" key="4">
    <source>
        <dbReference type="PROSITE" id="PS51462"/>
    </source>
</evidence>
<keyword evidence="6" id="KW-1185">Reference proteome</keyword>
<dbReference type="InterPro" id="IPR020084">
    <property type="entry name" value="NUDIX_hydrolase_CS"/>
</dbReference>
<dbReference type="Gene3D" id="3.40.50.1240">
    <property type="entry name" value="Phosphoglycerate mutase-like"/>
    <property type="match status" value="1"/>
</dbReference>
<dbReference type="RefSeq" id="WP_190617953.1">
    <property type="nucleotide sequence ID" value="NZ_CP061538.1"/>
</dbReference>
<dbReference type="CDD" id="cd03673">
    <property type="entry name" value="NUDIX_Ap6A_hydrolase"/>
    <property type="match status" value="1"/>
</dbReference>
<protein>
    <submittedName>
        <fullName evidence="5">NUDIX hydrolase</fullName>
    </submittedName>
</protein>
<dbReference type="InterPro" id="IPR000086">
    <property type="entry name" value="NUDIX_hydrolase_dom"/>
</dbReference>
<evidence type="ECO:0000256" key="3">
    <source>
        <dbReference type="RuleBase" id="RU003476"/>
    </source>
</evidence>
<dbReference type="AlphaFoldDB" id="A0A7H2BL31"/>
<dbReference type="CDD" id="cd07067">
    <property type="entry name" value="HP_PGM_like"/>
    <property type="match status" value="1"/>
</dbReference>
<sequence>MPKTPVYSAFRCDGEYSKIRRAVPDVDVTAAGCLIWRYAKERLELLIIHRPHYDDWSWPKGKVDDGETIPETAIREVREEVGLHVTLGVPLAVTHYKVKHGTKEVYYWSAQVDPSTKPKADGDEVDKLRWVTPKEARQLLTNATDTEPLDALEKLWKDGDLATRSVIIVRHAKAKPRSSWSAAEGERPLAATGKRQALAVCRLLHAWMPKKVYSSPWVRCMQTVANFQKQSGTPIKTKTQITEAAHKRHPKRAARVIEQLFEKDYSVALCTHRPVLPTVLDVLRTHGNKHLAAQLPTEDPYLVPGEMLVMQISRRNNHRMISLEQIRPFGD</sequence>